<feature type="binding site" evidence="10">
    <location>
        <position position="361"/>
    </location>
    <ligand>
        <name>substrate</name>
    </ligand>
</feature>
<dbReference type="InterPro" id="IPR005255">
    <property type="entry name" value="PdxA_fam"/>
</dbReference>
<dbReference type="GO" id="GO:0008270">
    <property type="term" value="F:zinc ion binding"/>
    <property type="evidence" value="ECO:0007669"/>
    <property type="project" value="UniProtKB-UniRule"/>
</dbReference>
<dbReference type="NCBIfam" id="TIGR00557">
    <property type="entry name" value="pdxA"/>
    <property type="match status" value="1"/>
</dbReference>
<comment type="subcellular location">
    <subcellularLocation>
        <location evidence="10">Cytoplasm</location>
    </subcellularLocation>
</comment>
<evidence type="ECO:0000256" key="6">
    <source>
        <dbReference type="ARBA" id="ARBA00023002"/>
    </source>
</evidence>
<keyword evidence="8 10" id="KW-0664">Pyridoxine biosynthesis</keyword>
<keyword evidence="7 10" id="KW-0520">NAD</keyword>
<organism evidence="12 13">
    <name type="scientific">Candidatus Anaerobiospirillum pullicola</name>
    <dbReference type="NCBI Taxonomy" id="2838451"/>
    <lineage>
        <taxon>Bacteria</taxon>
        <taxon>Pseudomonadati</taxon>
        <taxon>Pseudomonadota</taxon>
        <taxon>Gammaproteobacteria</taxon>
        <taxon>Aeromonadales</taxon>
        <taxon>Succinivibrionaceae</taxon>
        <taxon>Anaerobiospirillum</taxon>
    </lineage>
</organism>
<name>A0A948THA0_9GAMM</name>
<feature type="binding site" evidence="10">
    <location>
        <position position="223"/>
    </location>
    <ligand>
        <name>substrate</name>
    </ligand>
</feature>
<feature type="binding site" evidence="10">
    <location>
        <position position="298"/>
    </location>
    <ligand>
        <name>a divalent metal cation</name>
        <dbReference type="ChEBI" id="CHEBI:60240"/>
        <note>ligand shared between dimeric partners</note>
    </ligand>
</feature>
<dbReference type="Pfam" id="PF04166">
    <property type="entry name" value="PdxA"/>
    <property type="match status" value="1"/>
</dbReference>
<evidence type="ECO:0000256" key="9">
    <source>
        <dbReference type="ARBA" id="ARBA00023285"/>
    </source>
</evidence>
<dbReference type="SUPFAM" id="SSF53659">
    <property type="entry name" value="Isocitrate/Isopropylmalate dehydrogenase-like"/>
    <property type="match status" value="1"/>
</dbReference>
<dbReference type="Proteomes" id="UP000733611">
    <property type="component" value="Unassembled WGS sequence"/>
</dbReference>
<evidence type="ECO:0000256" key="8">
    <source>
        <dbReference type="ARBA" id="ARBA00023096"/>
    </source>
</evidence>
<dbReference type="InterPro" id="IPR037510">
    <property type="entry name" value="PdxA"/>
</dbReference>
<comment type="caution">
    <text evidence="12">The sequence shown here is derived from an EMBL/GenBank/DDBJ whole genome shotgun (WGS) entry which is preliminary data.</text>
</comment>
<dbReference type="HAMAP" id="MF_00536">
    <property type="entry name" value="PdxA"/>
    <property type="match status" value="1"/>
</dbReference>
<proteinExistence type="inferred from homology"/>
<reference evidence="12" key="1">
    <citation type="journal article" date="2021" name="PeerJ">
        <title>Extensive microbial diversity within the chicken gut microbiome revealed by metagenomics and culture.</title>
        <authorList>
            <person name="Gilroy R."/>
            <person name="Ravi A."/>
            <person name="Getino M."/>
            <person name="Pursley I."/>
            <person name="Horton D.L."/>
            <person name="Alikhan N.F."/>
            <person name="Baker D."/>
            <person name="Gharbi K."/>
            <person name="Hall N."/>
            <person name="Watson M."/>
            <person name="Adriaenssens E.M."/>
            <person name="Foster-Nyarko E."/>
            <person name="Jarju S."/>
            <person name="Secka A."/>
            <person name="Antonio M."/>
            <person name="Oren A."/>
            <person name="Chaudhuri R.R."/>
            <person name="La Ragione R."/>
            <person name="Hildebrand F."/>
            <person name="Pallen M.J."/>
        </authorList>
    </citation>
    <scope>NUCLEOTIDE SEQUENCE</scope>
    <source>
        <strain evidence="12">378</strain>
    </source>
</reference>
<keyword evidence="2 10" id="KW-0479">Metal-binding</keyword>
<dbReference type="PANTHER" id="PTHR30004">
    <property type="entry name" value="4-HYDROXYTHREONINE-4-PHOSPHATE DEHYDROGENASE"/>
    <property type="match status" value="1"/>
</dbReference>
<keyword evidence="1 10" id="KW-0963">Cytoplasm</keyword>
<dbReference type="GO" id="GO:0050897">
    <property type="term" value="F:cobalt ion binding"/>
    <property type="evidence" value="ECO:0007669"/>
    <property type="project" value="UniProtKB-UniRule"/>
</dbReference>
<feature type="binding site" evidence="10">
    <location>
        <position position="379"/>
    </location>
    <ligand>
        <name>substrate</name>
    </ligand>
</feature>
<comment type="miscellaneous">
    <text evidence="10">The active site is located at the dimer interface.</text>
</comment>
<dbReference type="GO" id="GO:0000287">
    <property type="term" value="F:magnesium ion binding"/>
    <property type="evidence" value="ECO:0007669"/>
    <property type="project" value="UniProtKB-UniRule"/>
</dbReference>
<keyword evidence="4 10" id="KW-0460">Magnesium</keyword>
<evidence type="ECO:0000256" key="7">
    <source>
        <dbReference type="ARBA" id="ARBA00023027"/>
    </source>
</evidence>
<comment type="catalytic activity">
    <reaction evidence="10">
        <text>4-(phosphooxy)-L-threonine + NAD(+) = 3-amino-2-oxopropyl phosphate + CO2 + NADH</text>
        <dbReference type="Rhea" id="RHEA:32275"/>
        <dbReference type="ChEBI" id="CHEBI:16526"/>
        <dbReference type="ChEBI" id="CHEBI:57279"/>
        <dbReference type="ChEBI" id="CHEBI:57540"/>
        <dbReference type="ChEBI" id="CHEBI:57945"/>
        <dbReference type="ChEBI" id="CHEBI:58452"/>
        <dbReference type="EC" id="1.1.1.262"/>
    </reaction>
</comment>
<evidence type="ECO:0000256" key="4">
    <source>
        <dbReference type="ARBA" id="ARBA00022842"/>
    </source>
</evidence>
<evidence type="ECO:0000256" key="11">
    <source>
        <dbReference type="SAM" id="MobiDB-lite"/>
    </source>
</evidence>
<evidence type="ECO:0000256" key="2">
    <source>
        <dbReference type="ARBA" id="ARBA00022723"/>
    </source>
</evidence>
<evidence type="ECO:0000313" key="13">
    <source>
        <dbReference type="Proteomes" id="UP000733611"/>
    </source>
</evidence>
<evidence type="ECO:0000256" key="5">
    <source>
        <dbReference type="ARBA" id="ARBA00022857"/>
    </source>
</evidence>
<keyword evidence="6 10" id="KW-0560">Oxidoreductase</keyword>
<dbReference type="AlphaFoldDB" id="A0A948THA0"/>
<comment type="pathway">
    <text evidence="10">Cofactor biosynthesis; pyridoxine 5'-phosphate biosynthesis; pyridoxine 5'-phosphate from D-erythrose 4-phosphate: step 4/5.</text>
</comment>
<dbReference type="GO" id="GO:0042823">
    <property type="term" value="P:pyridoxal phosphate biosynthetic process"/>
    <property type="evidence" value="ECO:0007669"/>
    <property type="project" value="UniProtKB-UniRule"/>
</dbReference>
<sequence length="439" mass="47734">MSYNKNKKNKKKKSTSILRSPQLFPGDASETIEKHLLATAQVQHTGFSTADLLNLKNDGTLLNAIRLAVTTGDPAGVGPELMYYLTCQDPRDIPLQAHTNNHKSRSYLPVELVLIGDKALLQERMELTRQAFKAKGLSCRNFTLHDFDPDQIQATYQGHISVLDVPLNVPAKAGVLDSANAPYVLKTLDKAIELCQQGICYGIVTAPISKGAICDSGLHFTGHTEYLQEKTNTKEVVMMLGCPELNVALATTHLPLKDISAAITEEKLTDIITVLHQDLKERMGFAKPAIYVCGLNPHAGENGTLGTEEKDVIIPVLDKLRQQGMDLRGPLPADTIFQQKYLDEAAAILAMYHDQGLPVLKYIGFKNGYNTTLGLPFIRTSVDHGTALDLAGKGVVNYGSLLSAVSLAVFMAKQAIDNGTIKLKDARAGFNGPTLADIM</sequence>
<feature type="binding site" evidence="10">
    <location>
        <position position="353"/>
    </location>
    <ligand>
        <name>a divalent metal cation</name>
        <dbReference type="ChEBI" id="CHEBI:60240"/>
        <note>ligand shared between dimeric partners</note>
    </ligand>
</feature>
<reference evidence="12" key="2">
    <citation type="submission" date="2021-04" db="EMBL/GenBank/DDBJ databases">
        <authorList>
            <person name="Gilroy R."/>
        </authorList>
    </citation>
    <scope>NUCLEOTIDE SEQUENCE</scope>
    <source>
        <strain evidence="12">378</strain>
    </source>
</reference>
<dbReference type="GO" id="GO:0008615">
    <property type="term" value="P:pyridoxine biosynthetic process"/>
    <property type="evidence" value="ECO:0007669"/>
    <property type="project" value="UniProtKB-UniRule"/>
</dbReference>
<dbReference type="EC" id="1.1.1.262" evidence="10"/>
<feature type="binding site" evidence="10">
    <location>
        <position position="370"/>
    </location>
    <ligand>
        <name>substrate</name>
    </ligand>
</feature>
<dbReference type="GO" id="GO:0005737">
    <property type="term" value="C:cytoplasm"/>
    <property type="evidence" value="ECO:0007669"/>
    <property type="project" value="UniProtKB-SubCell"/>
</dbReference>
<evidence type="ECO:0000313" key="12">
    <source>
        <dbReference type="EMBL" id="MBU3845025.1"/>
    </source>
</evidence>
<gene>
    <name evidence="10 12" type="primary">pdxA</name>
    <name evidence="12" type="ORF">H9847_09240</name>
</gene>
<accession>A0A948THA0</accession>
<comment type="cofactor">
    <cofactor evidence="10">
        <name>Zn(2+)</name>
        <dbReference type="ChEBI" id="CHEBI:29105"/>
    </cofactor>
    <cofactor evidence="10">
        <name>Mg(2+)</name>
        <dbReference type="ChEBI" id="CHEBI:18420"/>
    </cofactor>
    <cofactor evidence="10">
        <name>Co(2+)</name>
        <dbReference type="ChEBI" id="CHEBI:48828"/>
    </cofactor>
    <text evidence="10">Binds 1 divalent metal cation per subunit. Can use ions such as Zn(2+), Mg(2+) or Co(2+).</text>
</comment>
<feature type="region of interest" description="Disordered" evidence="11">
    <location>
        <begin position="1"/>
        <end position="21"/>
    </location>
</feature>
<evidence type="ECO:0000256" key="3">
    <source>
        <dbReference type="ARBA" id="ARBA00022833"/>
    </source>
</evidence>
<keyword evidence="3 10" id="KW-0862">Zinc</keyword>
<evidence type="ECO:0000256" key="10">
    <source>
        <dbReference type="HAMAP-Rule" id="MF_00536"/>
    </source>
</evidence>
<keyword evidence="5 10" id="KW-0521">NADP</keyword>
<comment type="function">
    <text evidence="10">Catalyzes the NAD(P)-dependent oxidation of 4-(phosphooxy)-L-threonine (HTP) into 2-amino-3-oxo-4-(phosphooxy)butyric acid which spontaneously decarboxylates to form 3-amino-2-oxopropyl phosphate (AHAP).</text>
</comment>
<dbReference type="GO" id="GO:0051287">
    <property type="term" value="F:NAD binding"/>
    <property type="evidence" value="ECO:0007669"/>
    <property type="project" value="InterPro"/>
</dbReference>
<dbReference type="Gene3D" id="3.40.718.10">
    <property type="entry name" value="Isopropylmalate Dehydrogenase"/>
    <property type="match status" value="1"/>
</dbReference>
<protein>
    <recommendedName>
        <fullName evidence="10">4-hydroxythreonine-4-phosphate dehydrogenase</fullName>
        <ecNumber evidence="10">1.1.1.262</ecNumber>
    </recommendedName>
    <alternativeName>
        <fullName evidence="10">4-(phosphohydroxy)-L-threonine dehydrogenase</fullName>
    </alternativeName>
</protein>
<dbReference type="GO" id="GO:0050570">
    <property type="term" value="F:4-hydroxythreonine-4-phosphate dehydrogenase activity"/>
    <property type="evidence" value="ECO:0007669"/>
    <property type="project" value="UniProtKB-UniRule"/>
</dbReference>
<comment type="subunit">
    <text evidence="10">Homodimer.</text>
</comment>
<feature type="binding site" evidence="10">
    <location>
        <position position="253"/>
    </location>
    <ligand>
        <name>a divalent metal cation</name>
        <dbReference type="ChEBI" id="CHEBI:60240"/>
        <note>ligand shared between dimeric partners</note>
    </ligand>
</feature>
<evidence type="ECO:0000256" key="1">
    <source>
        <dbReference type="ARBA" id="ARBA00022490"/>
    </source>
</evidence>
<dbReference type="EMBL" id="JAHLFE010000188">
    <property type="protein sequence ID" value="MBU3845025.1"/>
    <property type="molecule type" value="Genomic_DNA"/>
</dbReference>
<dbReference type="PANTHER" id="PTHR30004:SF5">
    <property type="entry name" value="4-HYDROXYTHREONINE-4-PHOSPHATE DEHYDROGENASE"/>
    <property type="match status" value="1"/>
</dbReference>
<keyword evidence="9 10" id="KW-0170">Cobalt</keyword>
<feature type="compositionally biased region" description="Basic residues" evidence="11">
    <location>
        <begin position="1"/>
        <end position="14"/>
    </location>
</feature>
<feature type="binding site" evidence="10">
    <location>
        <position position="224"/>
    </location>
    <ligand>
        <name>substrate</name>
    </ligand>
</feature>
<comment type="similarity">
    <text evidence="10">Belongs to the PdxA family.</text>
</comment>